<evidence type="ECO:0000256" key="5">
    <source>
        <dbReference type="ARBA" id="ARBA00022729"/>
    </source>
</evidence>
<comment type="similarity">
    <text evidence="1 9 10">Belongs to the peptidase S8 family.</text>
</comment>
<dbReference type="PANTHER" id="PTHR43806:SF11">
    <property type="entry name" value="CEREVISIN-RELATED"/>
    <property type="match status" value="1"/>
</dbReference>
<dbReference type="PROSITE" id="PS00136">
    <property type="entry name" value="SUBTILASE_ASP"/>
    <property type="match status" value="1"/>
</dbReference>
<organism evidence="17 18">
    <name type="scientific">Clostridium cibarium</name>
    <dbReference type="NCBI Taxonomy" id="2762247"/>
    <lineage>
        <taxon>Bacteria</taxon>
        <taxon>Bacillati</taxon>
        <taxon>Bacillota</taxon>
        <taxon>Clostridia</taxon>
        <taxon>Eubacteriales</taxon>
        <taxon>Clostridiaceae</taxon>
        <taxon>Clostridium</taxon>
    </lineage>
</organism>
<dbReference type="PROSITE" id="PS51892">
    <property type="entry name" value="SUBTILASE"/>
    <property type="match status" value="1"/>
</dbReference>
<dbReference type="PRINTS" id="PR00723">
    <property type="entry name" value="SUBTILISIN"/>
</dbReference>
<keyword evidence="6" id="KW-0677">Repeat</keyword>
<keyword evidence="2" id="KW-0134">Cell wall</keyword>
<evidence type="ECO:0000256" key="10">
    <source>
        <dbReference type="RuleBase" id="RU003355"/>
    </source>
</evidence>
<evidence type="ECO:0000256" key="6">
    <source>
        <dbReference type="ARBA" id="ARBA00022737"/>
    </source>
</evidence>
<keyword evidence="3" id="KW-0964">Secreted</keyword>
<dbReference type="InterPro" id="IPR015500">
    <property type="entry name" value="Peptidase_S8_subtilisin-rel"/>
</dbReference>
<keyword evidence="18" id="KW-1185">Reference proteome</keyword>
<feature type="transmembrane region" description="Helical" evidence="12">
    <location>
        <begin position="1803"/>
        <end position="1822"/>
    </location>
</feature>
<dbReference type="CDD" id="cd07475">
    <property type="entry name" value="Peptidases_S8_C5a_Peptidase"/>
    <property type="match status" value="1"/>
</dbReference>
<feature type="domain" description="Peptidase S8/S53" evidence="14">
    <location>
        <begin position="186"/>
        <end position="661"/>
    </location>
</feature>
<evidence type="ECO:0000256" key="9">
    <source>
        <dbReference type="PROSITE-ProRule" id="PRU01240"/>
    </source>
</evidence>
<feature type="domain" description="C5a peptidase/Subtilisin-like protease SBT2-like Fn3-like" evidence="16">
    <location>
        <begin position="685"/>
        <end position="791"/>
    </location>
</feature>
<evidence type="ECO:0000256" key="11">
    <source>
        <dbReference type="SAM" id="MobiDB-lite"/>
    </source>
</evidence>
<evidence type="ECO:0000259" key="16">
    <source>
        <dbReference type="Pfam" id="PF06280"/>
    </source>
</evidence>
<keyword evidence="12" id="KW-1133">Transmembrane helix</keyword>
<dbReference type="InterPro" id="IPR000209">
    <property type="entry name" value="Peptidase_S8/S53_dom"/>
</dbReference>
<keyword evidence="4 9" id="KW-0645">Protease</keyword>
<feature type="active site" description="Charge relay system" evidence="9">
    <location>
        <position position="195"/>
    </location>
</feature>
<keyword evidence="5 13" id="KW-0732">Signal</keyword>
<evidence type="ECO:0000256" key="1">
    <source>
        <dbReference type="ARBA" id="ARBA00011073"/>
    </source>
</evidence>
<evidence type="ECO:0000259" key="15">
    <source>
        <dbReference type="Pfam" id="PF02225"/>
    </source>
</evidence>
<dbReference type="PANTHER" id="PTHR43806">
    <property type="entry name" value="PEPTIDASE S8"/>
    <property type="match status" value="1"/>
</dbReference>
<dbReference type="PROSITE" id="PS00137">
    <property type="entry name" value="SUBTILASE_HIS"/>
    <property type="match status" value="1"/>
</dbReference>
<evidence type="ECO:0000256" key="2">
    <source>
        <dbReference type="ARBA" id="ARBA00022512"/>
    </source>
</evidence>
<evidence type="ECO:0000256" key="7">
    <source>
        <dbReference type="ARBA" id="ARBA00022801"/>
    </source>
</evidence>
<dbReference type="InterPro" id="IPR034216">
    <property type="entry name" value="C5a_Peptidase"/>
</dbReference>
<dbReference type="InterPro" id="IPR022398">
    <property type="entry name" value="Peptidase_S8_His-AS"/>
</dbReference>
<feature type="active site" description="Charge relay system" evidence="9">
    <location>
        <position position="257"/>
    </location>
</feature>
<feature type="domain" description="PA" evidence="15">
    <location>
        <begin position="455"/>
        <end position="523"/>
    </location>
</feature>
<dbReference type="Gene3D" id="2.60.40.1710">
    <property type="entry name" value="Subtilisin-like superfamily"/>
    <property type="match status" value="1"/>
</dbReference>
<keyword evidence="7 9" id="KW-0378">Hydrolase</keyword>
<evidence type="ECO:0000256" key="8">
    <source>
        <dbReference type="ARBA" id="ARBA00022825"/>
    </source>
</evidence>
<dbReference type="InterPro" id="IPR003137">
    <property type="entry name" value="PA_domain"/>
</dbReference>
<dbReference type="InterPro" id="IPR036852">
    <property type="entry name" value="Peptidase_S8/S53_dom_sf"/>
</dbReference>
<dbReference type="InterPro" id="IPR023827">
    <property type="entry name" value="Peptidase_S8_Asp-AS"/>
</dbReference>
<sequence length="1831" mass="198470">MKSKRFISLMTTLALTTTVILNSSVLTALGKEVPTNVLKEAAKNQLEEKLTNQAKYIKGNSFNENGTTSGLEEDIRVIVQLEDSPAIKDDGTDYTDSVKEKEEGVKSSQSNVISQVEAITGTTVKRSFGYLVNGFSINTKRKNIGAISAIDGVKTVTEVRSFKPDMEFAKKITGATDVWKDLGYKGEGMVVSIIDTGIDYRHKDLQKIDTSKIKLKGEDVKVNIDKLHYGTHFTDKVPFGYNYADGNDNVIDDGSQHGMHVAGIVAANGDDNDTGTFKAVKGVAPEAQLLAMKVFTNNPATPSAYDDDIIAAMEDSVKLGADVINMSLGGGPGFSAEEDPENMAVKNATDAGVICVISAGNSQTTTTSNTSGQPTDETGLKDTATVSSPSTAKGAFSIASMENSSTVLPQVSYESNKGTKGKVFFSNTEGSNLAALGDYHKVVDCGKGIIKDGQDDFHGQDLSGKIALIERGVTTFQSKYDNAIAHKAAGVIIYNHEAGGNLPFGMGISNITSPVFSLGRADALVMKDNIKLGDDEFKFSSDGSVSGIENTDKDDMSQFSSWGATPDLEFKPEITAPGGDIYSLANNNSYQVMSGTSMAAPHSSGSEALILQGIKEKKIGLKGKDLVTFAKNTAMNTAKIMIDKYDSSKSIPYSTRRQGAGLMQIENAIKNNVTVTYKDGKAAAALKQIGKKTIFNLELKNYGSKDITYKLENEKAYGEVIGDNNKIHEVELEGSGVTLDKNEVVVKANSTAEVTATLNLSDKVATENFVEGYIHFTSEDLAEPSLSVPYMGFYGDWGKESIVDAPKYVGSSDYKIGTTGLMTYSNGKNNYLGSTIKNDELFIEKDKVAISPNGDGIKDNLFPALYMLRNSKELKAQVIDKDGNVIKDLYVSPRVVKTMYSDYASGKEDAKYLNGAKWDGTVYNSSTGKEEKAKDGEYKIRITNSMELEGSKEQVLDLPVKLDSVAPEIKIEGVEKYKDSKGGIHYKLKWKEADNDGGSGPDNSFTAAIDGKIIAIKESDITEVNGIYSSEIPFNEGEINTVQIAGYDNAGNYTEASEKLKADDLKTIAISGMEDGLVIGQAELVNGKYVVEGTAGNDLGKLIVNGKEVAITSNYFEAPVDVKEGINTIKIQAEDKGGKNILDKEYKVILDTKNPEVTVDPNIGDASPYFTTEDNSIKFNVSVKDDTGVTGYLKNGTSSTTLDLKSGQATGEVSLKDGLNSIKLLVSDKAGNSTVKNMTVVKGNSLSKLNVTIDNLSFAQFIKASQVKNGIYKVLGHVNKNAKVLKINGQDVNINSDLTFTYDFSVKNGNNLLKVYAEDNDGKIVANYAYKAYYDETLPKISMSLPLIREDGNIYTNNSKFNVSGKVTDNMFGYSFYLNGDCLIHFDSQPVSDERLLEKEFSKDINLNDGLNHVSLLAEDEFGNKVSDDIKVILDKVAPNAPSIDVLRETNKPVEVEIKTDENQVDRIEYSFDGTNYVKYTGKIEVDNDTAVYARVVDYAGNVSVHSKTFVQVDTTAPVVDINGVKDGQTYYTPITPIATVDDKDAKLTLLLNGKEYNGEKLDVEGDYVLEAYAVDKSGNKSNVTKKSFRISQSSFERIEGNRHIITHSKNIKPAGDNAFVYESTSGENLRAIIEDVSRDSIVTSPNTKIVLPSKLLELASTGTVSFDQKIYEDRDLLSTLKSIGEIIDLSLTNSHGKVISDFNGNKVKVSIKITDDQLKNLDKGKLAAYYYDESTNTWKEIGGEFLNESSEFVFETSHFTKFTIAEKLVDNKDGNPDNGAMNTNSTGNKSGLSEKTGDKNSLSMILGVTLIALVSGAGLFISGKRRKKNS</sequence>
<evidence type="ECO:0000256" key="4">
    <source>
        <dbReference type="ARBA" id="ARBA00022670"/>
    </source>
</evidence>
<dbReference type="SUPFAM" id="SSF52743">
    <property type="entry name" value="Subtilisin-like"/>
    <property type="match status" value="1"/>
</dbReference>
<dbReference type="Gene3D" id="3.50.30.30">
    <property type="match status" value="1"/>
</dbReference>
<dbReference type="InterPro" id="IPR023828">
    <property type="entry name" value="Peptidase_S8_Ser-AS"/>
</dbReference>
<dbReference type="InterPro" id="IPR046450">
    <property type="entry name" value="PA_dom_sf"/>
</dbReference>
<dbReference type="InterPro" id="IPR013783">
    <property type="entry name" value="Ig-like_fold"/>
</dbReference>
<accession>A0ABR8PRA4</accession>
<feature type="compositionally biased region" description="Low complexity" evidence="11">
    <location>
        <begin position="362"/>
        <end position="373"/>
    </location>
</feature>
<reference evidence="17 18" key="1">
    <citation type="submission" date="2020-08" db="EMBL/GenBank/DDBJ databases">
        <title>A Genomic Blueprint of the Chicken Gut Microbiome.</title>
        <authorList>
            <person name="Gilroy R."/>
            <person name="Ravi A."/>
            <person name="Getino M."/>
            <person name="Pursley I."/>
            <person name="Horton D.L."/>
            <person name="Alikhan N.-F."/>
            <person name="Baker D."/>
            <person name="Gharbi K."/>
            <person name="Hall N."/>
            <person name="Watson M."/>
            <person name="Adriaenssens E.M."/>
            <person name="Foster-Nyarko E."/>
            <person name="Jarju S."/>
            <person name="Secka A."/>
            <person name="Antonio M."/>
            <person name="Oren A."/>
            <person name="Chaudhuri R."/>
            <person name="La Ragione R.M."/>
            <person name="Hildebrand F."/>
            <person name="Pallen M.J."/>
        </authorList>
    </citation>
    <scope>NUCLEOTIDE SEQUENCE [LARGE SCALE GENOMIC DNA]</scope>
    <source>
        <strain evidence="17 18">Sa3CVN1</strain>
    </source>
</reference>
<dbReference type="Pfam" id="PF02225">
    <property type="entry name" value="PA"/>
    <property type="match status" value="1"/>
</dbReference>
<evidence type="ECO:0000259" key="14">
    <source>
        <dbReference type="Pfam" id="PF00082"/>
    </source>
</evidence>
<evidence type="ECO:0000256" key="3">
    <source>
        <dbReference type="ARBA" id="ARBA00022525"/>
    </source>
</evidence>
<name>A0ABR8PRA4_9CLOT</name>
<dbReference type="Pfam" id="PF06280">
    <property type="entry name" value="fn3_5"/>
    <property type="match status" value="1"/>
</dbReference>
<gene>
    <name evidence="17" type="ORF">H9661_04930</name>
</gene>
<evidence type="ECO:0000313" key="18">
    <source>
        <dbReference type="Proteomes" id="UP000627781"/>
    </source>
</evidence>
<dbReference type="SUPFAM" id="SSF52025">
    <property type="entry name" value="PA domain"/>
    <property type="match status" value="1"/>
</dbReference>
<dbReference type="Proteomes" id="UP000627781">
    <property type="component" value="Unassembled WGS sequence"/>
</dbReference>
<evidence type="ECO:0000256" key="13">
    <source>
        <dbReference type="SAM" id="SignalP"/>
    </source>
</evidence>
<dbReference type="Pfam" id="PF00082">
    <property type="entry name" value="Peptidase_S8"/>
    <property type="match status" value="1"/>
</dbReference>
<feature type="region of interest" description="Disordered" evidence="11">
    <location>
        <begin position="362"/>
        <end position="386"/>
    </location>
</feature>
<dbReference type="PROSITE" id="PS00138">
    <property type="entry name" value="SUBTILASE_SER"/>
    <property type="match status" value="1"/>
</dbReference>
<comment type="caution">
    <text evidence="17">The sequence shown here is derived from an EMBL/GenBank/DDBJ whole genome shotgun (WGS) entry which is preliminary data.</text>
</comment>
<dbReference type="Gene3D" id="2.60.40.10">
    <property type="entry name" value="Immunoglobulins"/>
    <property type="match status" value="2"/>
</dbReference>
<dbReference type="InterPro" id="IPR050131">
    <property type="entry name" value="Peptidase_S8_subtilisin-like"/>
</dbReference>
<dbReference type="Gene3D" id="3.40.50.200">
    <property type="entry name" value="Peptidase S8/S53 domain"/>
    <property type="match status" value="1"/>
</dbReference>
<feature type="active site" description="Charge relay system" evidence="9">
    <location>
        <position position="597"/>
    </location>
</feature>
<feature type="chain" id="PRO_5045440968" evidence="13">
    <location>
        <begin position="29"/>
        <end position="1831"/>
    </location>
</feature>
<dbReference type="InterPro" id="IPR010435">
    <property type="entry name" value="C5a/SBT2-like_Fn3"/>
</dbReference>
<keyword evidence="12" id="KW-0812">Transmembrane</keyword>
<evidence type="ECO:0000256" key="12">
    <source>
        <dbReference type="SAM" id="Phobius"/>
    </source>
</evidence>
<keyword evidence="12" id="KW-0472">Membrane</keyword>
<dbReference type="RefSeq" id="WP_191767849.1">
    <property type="nucleotide sequence ID" value="NZ_JACSRA010000006.1"/>
</dbReference>
<protein>
    <submittedName>
        <fullName evidence="17">S8 family serine peptidase</fullName>
    </submittedName>
</protein>
<dbReference type="EMBL" id="JACSRA010000006">
    <property type="protein sequence ID" value="MBD7910699.1"/>
    <property type="molecule type" value="Genomic_DNA"/>
</dbReference>
<evidence type="ECO:0000313" key="17">
    <source>
        <dbReference type="EMBL" id="MBD7910699.1"/>
    </source>
</evidence>
<proteinExistence type="inferred from homology"/>
<keyword evidence="8 9" id="KW-0720">Serine protease</keyword>
<feature type="compositionally biased region" description="Polar residues" evidence="11">
    <location>
        <begin position="1781"/>
        <end position="1796"/>
    </location>
</feature>
<dbReference type="NCBIfam" id="TIGR01167">
    <property type="entry name" value="LPXTG_anchor"/>
    <property type="match status" value="1"/>
</dbReference>
<feature type="signal peptide" evidence="13">
    <location>
        <begin position="1"/>
        <end position="28"/>
    </location>
</feature>
<feature type="region of interest" description="Disordered" evidence="11">
    <location>
        <begin position="1774"/>
        <end position="1796"/>
    </location>
</feature>